<keyword evidence="10" id="KW-0325">Glycoprotein</keyword>
<dbReference type="Proteomes" id="UP001291623">
    <property type="component" value="Unassembled WGS sequence"/>
</dbReference>
<evidence type="ECO:0000256" key="14">
    <source>
        <dbReference type="SAM" id="Phobius"/>
    </source>
</evidence>
<dbReference type="GO" id="GO:0016757">
    <property type="term" value="F:glycosyltransferase activity"/>
    <property type="evidence" value="ECO:0007669"/>
    <property type="project" value="UniProtKB-KW"/>
</dbReference>
<keyword evidence="9 14" id="KW-0472">Membrane</keyword>
<keyword evidence="11" id="KW-0294">Fucose metabolism</keyword>
<protein>
    <recommendedName>
        <fullName evidence="13">O-fucosyltransferase family protein</fullName>
    </recommendedName>
</protein>
<dbReference type="GO" id="GO:0016020">
    <property type="term" value="C:membrane"/>
    <property type="evidence" value="ECO:0007669"/>
    <property type="project" value="UniProtKB-SubCell"/>
</dbReference>
<feature type="transmembrane region" description="Helical" evidence="14">
    <location>
        <begin position="344"/>
        <end position="362"/>
    </location>
</feature>
<evidence type="ECO:0000256" key="9">
    <source>
        <dbReference type="ARBA" id="ARBA00023136"/>
    </source>
</evidence>
<evidence type="ECO:0000256" key="6">
    <source>
        <dbReference type="ARBA" id="ARBA00022692"/>
    </source>
</evidence>
<dbReference type="PANTHER" id="PTHR31741">
    <property type="entry name" value="OS02G0726500 PROTEIN-RELATED"/>
    <property type="match status" value="1"/>
</dbReference>
<evidence type="ECO:0000256" key="8">
    <source>
        <dbReference type="ARBA" id="ARBA00022989"/>
    </source>
</evidence>
<comment type="caution">
    <text evidence="15">The sequence shown here is derived from an EMBL/GenBank/DDBJ whole genome shotgun (WGS) entry which is preliminary data.</text>
</comment>
<accession>A0AAE1RTC8</accession>
<sequence>MNEVLNCPTNELLIEELIGQLNFPSGEYNSNGYLMISTNGGLNQMRAGVLPLMKKHEENFTKSDFRLANNELPIQVQKLRCLVNYDAMRFVPPIMKLDSISWWKNKHPNSTAERLAGSCPLTLEETALILKALNIYPNTQIYIDAGDTYGGDRRLASLREAFPNLPNKKLLVKLIDTYRRGALSWEEFSILVKKSLGLKKVIEEDKRGDKGYWVYDEVTKVFIDFNSIPKLEKVTLLEAERIDKTKLAEILATIFEEKSQICLVSSVEVNIIASGPLGYSPSAHHVAQCSFSNLSLNHPPVVSTGTTFSDREATTSLIPTPQPEGLSLQLTPHHIIPTQGQRSLYVQIIAMALFVFITIKILKFTYTMSPHGR</sequence>
<evidence type="ECO:0000256" key="4">
    <source>
        <dbReference type="ARBA" id="ARBA00022676"/>
    </source>
</evidence>
<evidence type="ECO:0000256" key="2">
    <source>
        <dbReference type="ARBA" id="ARBA00004881"/>
    </source>
</evidence>
<evidence type="ECO:0000256" key="5">
    <source>
        <dbReference type="ARBA" id="ARBA00022679"/>
    </source>
</evidence>
<organism evidence="15 16">
    <name type="scientific">Anisodus tanguticus</name>
    <dbReference type="NCBI Taxonomy" id="243964"/>
    <lineage>
        <taxon>Eukaryota</taxon>
        <taxon>Viridiplantae</taxon>
        <taxon>Streptophyta</taxon>
        <taxon>Embryophyta</taxon>
        <taxon>Tracheophyta</taxon>
        <taxon>Spermatophyta</taxon>
        <taxon>Magnoliopsida</taxon>
        <taxon>eudicotyledons</taxon>
        <taxon>Gunneridae</taxon>
        <taxon>Pentapetalae</taxon>
        <taxon>asterids</taxon>
        <taxon>lamiids</taxon>
        <taxon>Solanales</taxon>
        <taxon>Solanaceae</taxon>
        <taxon>Solanoideae</taxon>
        <taxon>Hyoscyameae</taxon>
        <taxon>Anisodus</taxon>
    </lineage>
</organism>
<evidence type="ECO:0000256" key="10">
    <source>
        <dbReference type="ARBA" id="ARBA00023180"/>
    </source>
</evidence>
<evidence type="ECO:0000256" key="1">
    <source>
        <dbReference type="ARBA" id="ARBA00004606"/>
    </source>
</evidence>
<dbReference type="EMBL" id="JAVYJV010000012">
    <property type="protein sequence ID" value="KAK4357965.1"/>
    <property type="molecule type" value="Genomic_DNA"/>
</dbReference>
<dbReference type="InterPro" id="IPR019378">
    <property type="entry name" value="GDP-Fuc_O-FucTrfase"/>
</dbReference>
<keyword evidence="12" id="KW-0119">Carbohydrate metabolism</keyword>
<keyword evidence="8 14" id="KW-1133">Transmembrane helix</keyword>
<keyword evidence="16" id="KW-1185">Reference proteome</keyword>
<keyword evidence="6 14" id="KW-0812">Transmembrane</keyword>
<gene>
    <name evidence="15" type="ORF">RND71_023575</name>
</gene>
<dbReference type="AlphaFoldDB" id="A0AAE1RTC8"/>
<evidence type="ECO:0000256" key="11">
    <source>
        <dbReference type="ARBA" id="ARBA00023253"/>
    </source>
</evidence>
<keyword evidence="7" id="KW-0735">Signal-anchor</keyword>
<dbReference type="GO" id="GO:0005737">
    <property type="term" value="C:cytoplasm"/>
    <property type="evidence" value="ECO:0007669"/>
    <property type="project" value="TreeGrafter"/>
</dbReference>
<comment type="pathway">
    <text evidence="2">Glycan metabolism.</text>
</comment>
<evidence type="ECO:0000313" key="15">
    <source>
        <dbReference type="EMBL" id="KAK4357965.1"/>
    </source>
</evidence>
<evidence type="ECO:0000256" key="7">
    <source>
        <dbReference type="ARBA" id="ARBA00022968"/>
    </source>
</evidence>
<proteinExistence type="inferred from homology"/>
<dbReference type="Pfam" id="PF10250">
    <property type="entry name" value="O-FucT"/>
    <property type="match status" value="1"/>
</dbReference>
<evidence type="ECO:0000313" key="16">
    <source>
        <dbReference type="Proteomes" id="UP001291623"/>
    </source>
</evidence>
<name>A0AAE1RTC8_9SOLA</name>
<dbReference type="PANTHER" id="PTHR31741:SF3">
    <property type="entry name" value="O-FUCOSYLTRANSFERASE FAMILY PROTEIN"/>
    <property type="match status" value="1"/>
</dbReference>
<evidence type="ECO:0000256" key="13">
    <source>
        <dbReference type="ARBA" id="ARBA00030350"/>
    </source>
</evidence>
<dbReference type="GO" id="GO:0006004">
    <property type="term" value="P:fucose metabolic process"/>
    <property type="evidence" value="ECO:0007669"/>
    <property type="project" value="UniProtKB-KW"/>
</dbReference>
<keyword evidence="5" id="KW-0808">Transferase</keyword>
<reference evidence="15" key="1">
    <citation type="submission" date="2023-12" db="EMBL/GenBank/DDBJ databases">
        <title>Genome assembly of Anisodus tanguticus.</title>
        <authorList>
            <person name="Wang Y.-J."/>
        </authorList>
    </citation>
    <scope>NUCLEOTIDE SEQUENCE</scope>
    <source>
        <strain evidence="15">KB-2021</strain>
        <tissue evidence="15">Leaf</tissue>
    </source>
</reference>
<keyword evidence="4" id="KW-0328">Glycosyltransferase</keyword>
<comment type="subcellular location">
    <subcellularLocation>
        <location evidence="1">Membrane</location>
        <topology evidence="1">Single-pass type II membrane protein</topology>
    </subcellularLocation>
</comment>
<comment type="similarity">
    <text evidence="3">Belongs to the glycosyltransferase GT106 family.</text>
</comment>
<evidence type="ECO:0000256" key="3">
    <source>
        <dbReference type="ARBA" id="ARBA00007737"/>
    </source>
</evidence>
<evidence type="ECO:0000256" key="12">
    <source>
        <dbReference type="ARBA" id="ARBA00023277"/>
    </source>
</evidence>